<comment type="cofactor">
    <cofactor evidence="1">
        <name>Mg(2+)</name>
        <dbReference type="ChEBI" id="CHEBI:18420"/>
    </cofactor>
</comment>
<keyword evidence="5" id="KW-0460">Magnesium</keyword>
<dbReference type="PANTHER" id="PTHR43758:SF2">
    <property type="entry name" value="OXIDIZED PURINE NUCLEOSIDE TRIPHOSPHATE HYDROLASE"/>
    <property type="match status" value="1"/>
</dbReference>
<dbReference type="CDD" id="cd18886">
    <property type="entry name" value="NUDIX_MutT_Nudt1"/>
    <property type="match status" value="1"/>
</dbReference>
<evidence type="ECO:0000259" key="7">
    <source>
        <dbReference type="PROSITE" id="PS51462"/>
    </source>
</evidence>
<dbReference type="InterPro" id="IPR015797">
    <property type="entry name" value="NUDIX_hydrolase-like_dom_sf"/>
</dbReference>
<dbReference type="GO" id="GO:0005737">
    <property type="term" value="C:cytoplasm"/>
    <property type="evidence" value="ECO:0007669"/>
    <property type="project" value="TreeGrafter"/>
</dbReference>
<keyword evidence="3" id="KW-0479">Metal-binding</keyword>
<evidence type="ECO:0000313" key="9">
    <source>
        <dbReference type="Proteomes" id="UP000224563"/>
    </source>
</evidence>
<dbReference type="Pfam" id="PF00293">
    <property type="entry name" value="NUDIX"/>
    <property type="match status" value="1"/>
</dbReference>
<protein>
    <submittedName>
        <fullName evidence="8">DNA mismatch repair protein MutT</fullName>
    </submittedName>
</protein>
<comment type="similarity">
    <text evidence="2 6">Belongs to the Nudix hydrolase family.</text>
</comment>
<proteinExistence type="inferred from homology"/>
<reference evidence="8 9" key="2">
    <citation type="submission" date="2017-10" db="EMBL/GenBank/DDBJ databases">
        <authorList>
            <person name="Banno H."/>
            <person name="Chua N.-H."/>
        </authorList>
    </citation>
    <scope>NUCLEOTIDE SEQUENCE [LARGE SCALE GENOMIC DNA]</scope>
    <source>
        <strain evidence="8 9">JK623</strain>
    </source>
</reference>
<dbReference type="InterPro" id="IPR020084">
    <property type="entry name" value="NUDIX_hydrolase_CS"/>
</dbReference>
<keyword evidence="4 6" id="KW-0378">Hydrolase</keyword>
<dbReference type="PROSITE" id="PS00893">
    <property type="entry name" value="NUDIX_BOX"/>
    <property type="match status" value="1"/>
</dbReference>
<sequence length="178" mass="20755">MRNTTLCYIEKNGAYLMMLRNKKKVDENAGKWVGVGGKFEEGESPEECVEREVFEETGLHLTDYCFRGLITFVSDEWGCEYMHLFTADAFEDSKHDTSEYENYAIIEDDSSHAHSLTMPVPECEEGELRWIAKEDIMNLNLWEGDRPFLKLLMESDSFFTMRLQYAGDKLVKIDQKVY</sequence>
<dbReference type="PRINTS" id="PR00502">
    <property type="entry name" value="NUDIXFAMILY"/>
</dbReference>
<organism evidence="8 9">
    <name type="scientific">Agathobacter ruminis</name>
    <dbReference type="NCBI Taxonomy" id="1712665"/>
    <lineage>
        <taxon>Bacteria</taxon>
        <taxon>Bacillati</taxon>
        <taxon>Bacillota</taxon>
        <taxon>Clostridia</taxon>
        <taxon>Lachnospirales</taxon>
        <taxon>Lachnospiraceae</taxon>
        <taxon>Agathobacter</taxon>
    </lineage>
</organism>
<dbReference type="SUPFAM" id="SSF55811">
    <property type="entry name" value="Nudix"/>
    <property type="match status" value="1"/>
</dbReference>
<keyword evidence="9" id="KW-1185">Reference proteome</keyword>
<evidence type="ECO:0000256" key="1">
    <source>
        <dbReference type="ARBA" id="ARBA00001946"/>
    </source>
</evidence>
<dbReference type="GO" id="GO:0046872">
    <property type="term" value="F:metal ion binding"/>
    <property type="evidence" value="ECO:0007669"/>
    <property type="project" value="UniProtKB-KW"/>
</dbReference>
<dbReference type="RefSeq" id="WP_099385522.1">
    <property type="nucleotide sequence ID" value="NZ_JANSWH010000051.1"/>
</dbReference>
<gene>
    <name evidence="8" type="ORF">CSX02_02570</name>
</gene>
<evidence type="ECO:0000256" key="4">
    <source>
        <dbReference type="ARBA" id="ARBA00022801"/>
    </source>
</evidence>
<evidence type="ECO:0000256" key="5">
    <source>
        <dbReference type="ARBA" id="ARBA00022842"/>
    </source>
</evidence>
<dbReference type="PROSITE" id="PS51462">
    <property type="entry name" value="NUDIX"/>
    <property type="match status" value="1"/>
</dbReference>
<evidence type="ECO:0000256" key="3">
    <source>
        <dbReference type="ARBA" id="ARBA00022723"/>
    </source>
</evidence>
<dbReference type="AlphaFoldDB" id="A0A2G3E584"/>
<comment type="caution">
    <text evidence="8">The sequence shown here is derived from an EMBL/GenBank/DDBJ whole genome shotgun (WGS) entry which is preliminary data.</text>
</comment>
<reference evidence="8 9" key="1">
    <citation type="submission" date="2017-10" db="EMBL/GenBank/DDBJ databases">
        <title>Resolving the taxonomy of Roseburia spp., Eubacterium rectale and Agathobacter spp. through phylogenomic analysis.</title>
        <authorList>
            <person name="Sheridan P.O."/>
            <person name="Walker A.W."/>
            <person name="Duncan S.H."/>
            <person name="Scott K.P."/>
            <person name="Toole P.W.O."/>
            <person name="Luis P."/>
            <person name="Flint H.J."/>
        </authorList>
    </citation>
    <scope>NUCLEOTIDE SEQUENCE [LARGE SCALE GENOMIC DNA]</scope>
    <source>
        <strain evidence="8 9">JK623</strain>
    </source>
</reference>
<accession>A0A2G3E584</accession>
<dbReference type="Proteomes" id="UP000224563">
    <property type="component" value="Unassembled WGS sequence"/>
</dbReference>
<feature type="domain" description="Nudix hydrolase" evidence="7">
    <location>
        <begin position="1"/>
        <end position="154"/>
    </location>
</feature>
<dbReference type="GO" id="GO:0016818">
    <property type="term" value="F:hydrolase activity, acting on acid anhydrides, in phosphorus-containing anhydrides"/>
    <property type="evidence" value="ECO:0007669"/>
    <property type="project" value="TreeGrafter"/>
</dbReference>
<dbReference type="InterPro" id="IPR000086">
    <property type="entry name" value="NUDIX_hydrolase_dom"/>
</dbReference>
<dbReference type="PANTHER" id="PTHR43758">
    <property type="entry name" value="7,8-DIHYDRO-8-OXOGUANINE TRIPHOSPHATASE"/>
    <property type="match status" value="1"/>
</dbReference>
<name>A0A2G3E584_9FIRM</name>
<evidence type="ECO:0000256" key="2">
    <source>
        <dbReference type="ARBA" id="ARBA00005582"/>
    </source>
</evidence>
<evidence type="ECO:0000256" key="6">
    <source>
        <dbReference type="RuleBase" id="RU003476"/>
    </source>
</evidence>
<dbReference type="Gene3D" id="3.90.79.10">
    <property type="entry name" value="Nucleoside Triphosphate Pyrophosphohydrolase"/>
    <property type="match status" value="1"/>
</dbReference>
<dbReference type="EMBL" id="PDYG01000008">
    <property type="protein sequence ID" value="PHU38438.1"/>
    <property type="molecule type" value="Genomic_DNA"/>
</dbReference>
<evidence type="ECO:0000313" key="8">
    <source>
        <dbReference type="EMBL" id="PHU38438.1"/>
    </source>
</evidence>
<dbReference type="InterPro" id="IPR020476">
    <property type="entry name" value="Nudix_hydrolase"/>
</dbReference>